<protein>
    <recommendedName>
        <fullName evidence="1">DUF7836 domain-containing protein</fullName>
    </recommendedName>
</protein>
<dbReference type="Proteomes" id="UP000663525">
    <property type="component" value="Chromosome"/>
</dbReference>
<evidence type="ECO:0000259" key="1">
    <source>
        <dbReference type="Pfam" id="PF25206"/>
    </source>
</evidence>
<organism evidence="2 3">
    <name type="scientific">Halapricum desulfuricans</name>
    <dbReference type="NCBI Taxonomy" id="2841257"/>
    <lineage>
        <taxon>Archaea</taxon>
        <taxon>Methanobacteriati</taxon>
        <taxon>Methanobacteriota</taxon>
        <taxon>Stenosarchaea group</taxon>
        <taxon>Halobacteria</taxon>
        <taxon>Halobacteriales</taxon>
        <taxon>Haloarculaceae</taxon>
        <taxon>Halapricum</taxon>
    </lineage>
</organism>
<gene>
    <name evidence="2" type="ORF">HSR121_1498</name>
</gene>
<evidence type="ECO:0000313" key="3">
    <source>
        <dbReference type="Proteomes" id="UP000663525"/>
    </source>
</evidence>
<dbReference type="AlphaFoldDB" id="A0A897MZZ7"/>
<name>A0A897MZZ7_9EURY</name>
<proteinExistence type="predicted"/>
<dbReference type="RefSeq" id="WP_229115643.1">
    <property type="nucleotide sequence ID" value="NZ_CP064787.1"/>
</dbReference>
<dbReference type="InterPro" id="IPR057158">
    <property type="entry name" value="DUF7836"/>
</dbReference>
<evidence type="ECO:0000313" key="2">
    <source>
        <dbReference type="EMBL" id="QSG05841.1"/>
    </source>
</evidence>
<reference evidence="2" key="1">
    <citation type="submission" date="2020-11" db="EMBL/GenBank/DDBJ databases">
        <title>Carbohydrate-dependent, anaerobic sulfur respiration: A novel catabolism in halophilic archaea.</title>
        <authorList>
            <person name="Sorokin D.Y."/>
            <person name="Messina E."/>
            <person name="Smedile F."/>
            <person name="La Cono V."/>
            <person name="Hallsworth J.E."/>
            <person name="Yakimov M.M."/>
        </authorList>
    </citation>
    <scope>NUCLEOTIDE SEQUENCE</scope>
    <source>
        <strain evidence="2">HSR12-1</strain>
    </source>
</reference>
<dbReference type="GeneID" id="68855098"/>
<feature type="domain" description="DUF7836" evidence="1">
    <location>
        <begin position="1"/>
        <end position="59"/>
    </location>
</feature>
<sequence length="59" mass="7000">MEEAYVRLVCPECSKDWQSTPRDLPEPSETYHCPNCHASRRLSEFMRTDQDLQTLKELQ</sequence>
<dbReference type="EMBL" id="CP064787">
    <property type="protein sequence ID" value="QSG05841.1"/>
    <property type="molecule type" value="Genomic_DNA"/>
</dbReference>
<accession>A0A897MZZ7</accession>
<dbReference type="Pfam" id="PF25206">
    <property type="entry name" value="DUF7836"/>
    <property type="match status" value="1"/>
</dbReference>